<sequence length="22" mass="2942">LNRFRARYRAQKMYWYWCFPVS</sequence>
<gene>
    <name evidence="1" type="ORF">METZ01_LOCUS460143</name>
</gene>
<protein>
    <submittedName>
        <fullName evidence="1">Uncharacterized protein</fullName>
    </submittedName>
</protein>
<proteinExistence type="predicted"/>
<dbReference type="EMBL" id="UINC01192244">
    <property type="protein sequence ID" value="SVE07289.1"/>
    <property type="molecule type" value="Genomic_DNA"/>
</dbReference>
<organism evidence="1">
    <name type="scientific">marine metagenome</name>
    <dbReference type="NCBI Taxonomy" id="408172"/>
    <lineage>
        <taxon>unclassified sequences</taxon>
        <taxon>metagenomes</taxon>
        <taxon>ecological metagenomes</taxon>
    </lineage>
</organism>
<name>A0A383AIB5_9ZZZZ</name>
<reference evidence="1" key="1">
    <citation type="submission" date="2018-05" db="EMBL/GenBank/DDBJ databases">
        <authorList>
            <person name="Lanie J.A."/>
            <person name="Ng W.-L."/>
            <person name="Kazmierczak K.M."/>
            <person name="Andrzejewski T.M."/>
            <person name="Davidsen T.M."/>
            <person name="Wayne K.J."/>
            <person name="Tettelin H."/>
            <person name="Glass J.I."/>
            <person name="Rusch D."/>
            <person name="Podicherti R."/>
            <person name="Tsui H.-C.T."/>
            <person name="Winkler M.E."/>
        </authorList>
    </citation>
    <scope>NUCLEOTIDE SEQUENCE</scope>
</reference>
<dbReference type="AlphaFoldDB" id="A0A383AIB5"/>
<evidence type="ECO:0000313" key="1">
    <source>
        <dbReference type="EMBL" id="SVE07289.1"/>
    </source>
</evidence>
<feature type="non-terminal residue" evidence="1">
    <location>
        <position position="1"/>
    </location>
</feature>
<accession>A0A383AIB5</accession>